<evidence type="ECO:0000256" key="6">
    <source>
        <dbReference type="ARBA" id="ARBA00022676"/>
    </source>
</evidence>
<dbReference type="Gene3D" id="3.90.1480.20">
    <property type="entry name" value="Glycosyl transferase family 29"/>
    <property type="match status" value="1"/>
</dbReference>
<dbReference type="RefSeq" id="XP_020509960.1">
    <property type="nucleotide sequence ID" value="XM_020654304.3"/>
</dbReference>
<evidence type="ECO:0000256" key="16">
    <source>
        <dbReference type="ARBA" id="ARBA00042991"/>
    </source>
</evidence>
<dbReference type="InterPro" id="IPR038578">
    <property type="entry name" value="GT29-like_sf"/>
</dbReference>
<evidence type="ECO:0000256" key="13">
    <source>
        <dbReference type="ARBA" id="ARBA00023180"/>
    </source>
</evidence>
<reference evidence="19" key="2">
    <citation type="submission" date="2025-09" db="UniProtKB">
        <authorList>
            <consortium name="Ensembl"/>
        </authorList>
    </citation>
    <scope>IDENTIFICATION</scope>
</reference>
<dbReference type="InterPro" id="IPR012163">
    <property type="entry name" value="Sialyl_trans"/>
</dbReference>
<dbReference type="Proteomes" id="UP000261660">
    <property type="component" value="Unplaced"/>
</dbReference>
<dbReference type="EC" id="2.4.3.4" evidence="14"/>
<dbReference type="GO" id="GO:0005576">
    <property type="term" value="C:extracellular region"/>
    <property type="evidence" value="ECO:0007669"/>
    <property type="project" value="UniProtKB-SubCell"/>
</dbReference>
<evidence type="ECO:0000256" key="10">
    <source>
        <dbReference type="ARBA" id="ARBA00022989"/>
    </source>
</evidence>
<dbReference type="InParanoid" id="A0A3Q3EF62"/>
<evidence type="ECO:0000256" key="7">
    <source>
        <dbReference type="ARBA" id="ARBA00022679"/>
    </source>
</evidence>
<evidence type="ECO:0000256" key="17">
    <source>
        <dbReference type="PIRSR" id="PIRSR005557-2"/>
    </source>
</evidence>
<dbReference type="InterPro" id="IPR051757">
    <property type="entry name" value="Beta-gal_alpha2-3_sialyltrans"/>
</dbReference>
<dbReference type="Ensembl" id="ENSLBET00000006423.1">
    <property type="protein sequence ID" value="ENSLBEP00000006121.1"/>
    <property type="gene ID" value="ENSLBEG00000004696.1"/>
</dbReference>
<dbReference type="OrthoDB" id="10264956at2759"/>
<accession>A0A3Q3EF62</accession>
<evidence type="ECO:0000256" key="2">
    <source>
        <dbReference type="ARBA" id="ARBA00004613"/>
    </source>
</evidence>
<keyword evidence="12" id="KW-0472">Membrane</keyword>
<dbReference type="Pfam" id="PF00777">
    <property type="entry name" value="Glyco_transf_29"/>
    <property type="match status" value="1"/>
</dbReference>
<dbReference type="PIRSF" id="PIRSF005557">
    <property type="entry name" value="Sialyl_trans"/>
    <property type="match status" value="1"/>
</dbReference>
<organism evidence="19 20">
    <name type="scientific">Labrus bergylta</name>
    <name type="common">ballan wrasse</name>
    <dbReference type="NCBI Taxonomy" id="56723"/>
    <lineage>
        <taxon>Eukaryota</taxon>
        <taxon>Metazoa</taxon>
        <taxon>Chordata</taxon>
        <taxon>Craniata</taxon>
        <taxon>Vertebrata</taxon>
        <taxon>Euteleostomi</taxon>
        <taxon>Actinopterygii</taxon>
        <taxon>Neopterygii</taxon>
        <taxon>Teleostei</taxon>
        <taxon>Neoteleostei</taxon>
        <taxon>Acanthomorphata</taxon>
        <taxon>Eupercaria</taxon>
        <taxon>Labriformes</taxon>
        <taxon>Labridae</taxon>
        <taxon>Labrus</taxon>
    </lineage>
</organism>
<feature type="chain" id="PRO_5018781522" description="beta-galactoside alpha-2,3-sialyltransferase" evidence="18">
    <location>
        <begin position="27"/>
        <end position="323"/>
    </location>
</feature>
<dbReference type="GO" id="GO:0097503">
    <property type="term" value="P:sialylation"/>
    <property type="evidence" value="ECO:0007669"/>
    <property type="project" value="TreeGrafter"/>
</dbReference>
<keyword evidence="9" id="KW-0735">Signal-anchor</keyword>
<evidence type="ECO:0000313" key="19">
    <source>
        <dbReference type="Ensembl" id="ENSLBEP00000006121.1"/>
    </source>
</evidence>
<keyword evidence="7" id="KW-0808">Transferase</keyword>
<keyword evidence="8" id="KW-0812">Transmembrane</keyword>
<dbReference type="GeneID" id="109999285"/>
<keyword evidence="5" id="KW-0964">Secreted</keyword>
<proteinExistence type="inferred from homology"/>
<name>A0A3Q3EF62_9LABR</name>
<comment type="pathway">
    <text evidence="3">Protein modification; protein glycosylation.</text>
</comment>
<sequence>MKTIVRLPLLLCAVGLCVYMRGYVLQEPFLHQTTWDCESNSSAKDPWFNERFNKSVKLFMSPNDRLPERTFQWWRRMRGEKGNFSVYEEAVSGAFQVLPHSPNVLEPTPRSCRSCAVVGNSVSLRGSRYGPLINFQDLVFRINGGRIKGFEADVGNKTTHHIMFPESMQHLDNTTRLVMFPFKTADIRWIGKAISTGYYGTPHFRAKVRANKDLAMVVNPVFMQYVHEAWLEKKGYYPSTGFMTLVLALHLCDELHVFGFGADENGDWNHYWSLNAWKLIKTGGHPGEFEYQTIEKLGEHRIIRFYRGWGPHALHLMHKESKV</sequence>
<dbReference type="FunFam" id="3.90.1480.20:FF:000015">
    <property type="entry name" value="Lactosylceramide alpha-2,3-sialyltransferase"/>
    <property type="match status" value="1"/>
</dbReference>
<evidence type="ECO:0000256" key="11">
    <source>
        <dbReference type="ARBA" id="ARBA00023034"/>
    </source>
</evidence>
<evidence type="ECO:0000256" key="5">
    <source>
        <dbReference type="ARBA" id="ARBA00022525"/>
    </source>
</evidence>
<reference evidence="19" key="1">
    <citation type="submission" date="2025-08" db="UniProtKB">
        <authorList>
            <consortium name="Ensembl"/>
        </authorList>
    </citation>
    <scope>IDENTIFICATION</scope>
</reference>
<dbReference type="GO" id="GO:0032580">
    <property type="term" value="C:Golgi cisterna membrane"/>
    <property type="evidence" value="ECO:0007669"/>
    <property type="project" value="UniProtKB-SubCell"/>
</dbReference>
<dbReference type="PANTHER" id="PTHR46032">
    <property type="entry name" value="ALPHA-2,3-SIALYLTRANSFERASE ST3GAL I ISOFORM X1"/>
    <property type="match status" value="1"/>
</dbReference>
<evidence type="ECO:0000256" key="1">
    <source>
        <dbReference type="ARBA" id="ARBA00004447"/>
    </source>
</evidence>
<comment type="subcellular location">
    <subcellularLocation>
        <location evidence="1">Golgi apparatus</location>
        <location evidence="1">Golgi stack membrane</location>
        <topology evidence="1">Single-pass type II membrane protein</topology>
    </subcellularLocation>
    <subcellularLocation>
        <location evidence="2">Secreted</location>
    </subcellularLocation>
</comment>
<evidence type="ECO:0000313" key="20">
    <source>
        <dbReference type="Proteomes" id="UP000261660"/>
    </source>
</evidence>
<keyword evidence="10" id="KW-1133">Transmembrane helix</keyword>
<keyword evidence="18" id="KW-0732">Signal</keyword>
<keyword evidence="13" id="KW-0325">Glycoprotein</keyword>
<protein>
    <recommendedName>
        <fullName evidence="14">beta-galactoside alpha-2,3-sialyltransferase</fullName>
        <ecNumber evidence="14">2.4.3.4</ecNumber>
    </recommendedName>
    <alternativeName>
        <fullName evidence="16">Gal-NAc6S</fullName>
    </alternativeName>
    <alternativeName>
        <fullName evidence="15">Gal-beta-1,3-GalNAc-alpha-2,3-sialyltransferase</fullName>
    </alternativeName>
</protein>
<keyword evidence="11" id="KW-0333">Golgi apparatus</keyword>
<keyword evidence="6" id="KW-0328">Glycosyltransferase</keyword>
<dbReference type="AlphaFoldDB" id="A0A3Q3EF62"/>
<dbReference type="STRING" id="56723.ENSLBEP00000006121"/>
<evidence type="ECO:0000256" key="14">
    <source>
        <dbReference type="ARBA" id="ARBA00039107"/>
    </source>
</evidence>
<dbReference type="GO" id="GO:0003836">
    <property type="term" value="F:beta-galactoside (CMP) alpha-2,3-sialyltransferase activity"/>
    <property type="evidence" value="ECO:0007669"/>
    <property type="project" value="UniProtKB-EC"/>
</dbReference>
<dbReference type="GO" id="GO:1901137">
    <property type="term" value="P:carbohydrate derivative biosynthetic process"/>
    <property type="evidence" value="ECO:0007669"/>
    <property type="project" value="UniProtKB-ARBA"/>
</dbReference>
<comment type="similarity">
    <text evidence="4">Belongs to the glycosyltransferase 29 family.</text>
</comment>
<evidence type="ECO:0000256" key="4">
    <source>
        <dbReference type="ARBA" id="ARBA00006003"/>
    </source>
</evidence>
<evidence type="ECO:0000256" key="3">
    <source>
        <dbReference type="ARBA" id="ARBA00004922"/>
    </source>
</evidence>
<evidence type="ECO:0000256" key="12">
    <source>
        <dbReference type="ARBA" id="ARBA00023136"/>
    </source>
</evidence>
<dbReference type="PANTHER" id="PTHR46032:SF2">
    <property type="entry name" value="GAL BETA 1,3-GALNAC ALPHA-2,3-SIALYL TRANSFERASE-RELATED"/>
    <property type="match status" value="1"/>
</dbReference>
<keyword evidence="20" id="KW-1185">Reference proteome</keyword>
<evidence type="ECO:0000256" key="8">
    <source>
        <dbReference type="ARBA" id="ARBA00022692"/>
    </source>
</evidence>
<evidence type="ECO:0000256" key="18">
    <source>
        <dbReference type="SAM" id="SignalP"/>
    </source>
</evidence>
<evidence type="ECO:0000256" key="9">
    <source>
        <dbReference type="ARBA" id="ARBA00022968"/>
    </source>
</evidence>
<dbReference type="GeneTree" id="ENSGT00940000154725"/>
<dbReference type="InterPro" id="IPR001675">
    <property type="entry name" value="Glyco_trans_29"/>
</dbReference>
<evidence type="ECO:0000256" key="15">
    <source>
        <dbReference type="ARBA" id="ARBA00042448"/>
    </source>
</evidence>
<feature type="disulfide bond" evidence="17">
    <location>
        <begin position="115"/>
        <end position="252"/>
    </location>
</feature>
<feature type="signal peptide" evidence="18">
    <location>
        <begin position="1"/>
        <end position="26"/>
    </location>
</feature>